<name>A0ABQ0CWJ1_9HYPO</name>
<sequence>MKTKTIVAMTALLACAAETASAAPDAPGSCDAENCLPATPTPRRPGSATAHPCARISASWAEQKKKRTAGETHPTVAAALAHECLKTVPLGREEAIQLIDAIEPYLEWQSDAAYKKDPPKDYFYPGFDIFGSLAKVKSNLQSGKYTSEYDFQIDLYKEVWAPAHDGHFIVYLDLLCRAFSWRRQPLPIVSISEDGTSLPVIKLQEHVVANPKTAQAITRINGIDAAKYVEGIANSASSFQDADASYNSMFWSKSAAANNEWGAFVAGGRSFVFYHGPTTSLTFANGTTVELENLAEVVGNMTDVVDGPTMYKKFCSPVPMNAAAAAAAPLPAAANSSLIGYPKPVIATQDGTITAYYLSGEGLDHVAVIAPKSFAPKSFAEFQAVTSDFLREARAAGKTKLVIDFQNNPGGYILLGYDFFRQLFPKTVQDGNSRWKQSKSFASLARVVSDAVKNVNPATETDRDLLQAYMSVGNYRYDLNLTDENFATFADKFAPRVYKNTEYTALMRWNVSDPLTTINETFGIGIHISGYGPRTNLDQYFKPEDIIMLHDGACSSMCAMTSEFLRLLGGVKSVSMGGRPKKGPIQAVGGAKGAQSLSFRDVYMYHRDVGTWTDDTKIEAEFARYTTLPMERSVASVINVRDLILRDNINDGVPAQFVYEAADCRLYWTAPMISDVTEVWKAAANSAFNGAKCAAGGIAGSKPGRRSAAAAPVHNRRLPARLSESVDKTPIRHGEQWKARHLQMAVN</sequence>
<evidence type="ECO:0000259" key="2">
    <source>
        <dbReference type="Pfam" id="PF23658"/>
    </source>
</evidence>
<dbReference type="InterPro" id="IPR056186">
    <property type="entry name" value="PDZ_CPAF-rel"/>
</dbReference>
<evidence type="ECO:0000256" key="1">
    <source>
        <dbReference type="SAM" id="SignalP"/>
    </source>
</evidence>
<protein>
    <recommendedName>
        <fullName evidence="2">CPAF-like PDZ domain-containing protein</fullName>
    </recommendedName>
</protein>
<dbReference type="InterPro" id="IPR029045">
    <property type="entry name" value="ClpP/crotonase-like_dom_sf"/>
</dbReference>
<dbReference type="Proteomes" id="UP001562357">
    <property type="component" value="Unassembled WGS sequence"/>
</dbReference>
<dbReference type="InterPro" id="IPR052766">
    <property type="entry name" value="S41A_metabolite_peptidase"/>
</dbReference>
<dbReference type="Pfam" id="PF23658">
    <property type="entry name" value="PDZ_CPAF_rel"/>
    <property type="match status" value="1"/>
</dbReference>
<proteinExistence type="predicted"/>
<dbReference type="PANTHER" id="PTHR37049">
    <property type="entry name" value="PEPTIDASE S41 FAMILY PROTEIN"/>
    <property type="match status" value="1"/>
</dbReference>
<evidence type="ECO:0000313" key="3">
    <source>
        <dbReference type="EMBL" id="GAB0137793.1"/>
    </source>
</evidence>
<accession>A0ABQ0CWJ1</accession>
<dbReference type="Gene3D" id="3.90.226.10">
    <property type="entry name" value="2-enoyl-CoA Hydratase, Chain A, domain 1"/>
    <property type="match status" value="1"/>
</dbReference>
<dbReference type="PROSITE" id="PS51257">
    <property type="entry name" value="PROKAR_LIPOPROTEIN"/>
    <property type="match status" value="1"/>
</dbReference>
<organism evidence="3 4">
    <name type="scientific">Epichloe bromicola</name>
    <dbReference type="NCBI Taxonomy" id="79588"/>
    <lineage>
        <taxon>Eukaryota</taxon>
        <taxon>Fungi</taxon>
        <taxon>Dikarya</taxon>
        <taxon>Ascomycota</taxon>
        <taxon>Pezizomycotina</taxon>
        <taxon>Sordariomycetes</taxon>
        <taxon>Hypocreomycetidae</taxon>
        <taxon>Hypocreales</taxon>
        <taxon>Clavicipitaceae</taxon>
        <taxon>Epichloe</taxon>
    </lineage>
</organism>
<evidence type="ECO:0000313" key="4">
    <source>
        <dbReference type="Proteomes" id="UP001562357"/>
    </source>
</evidence>
<reference evidence="4" key="1">
    <citation type="submission" date="2024-06" db="EMBL/GenBank/DDBJ databases">
        <title>Draft Genome Sequences of Epichloe bromicola Strains Isolated from Elymus ciliaris.</title>
        <authorList>
            <consortium name="Epichloe bromicola genome sequencing consortium"/>
            <person name="Miura A."/>
            <person name="Imano S."/>
            <person name="Ashida A."/>
            <person name="Sato I."/>
            <person name="Chiba S."/>
            <person name="Tanaka A."/>
            <person name="Camagna M."/>
            <person name="Takemoto D."/>
        </authorList>
    </citation>
    <scope>NUCLEOTIDE SEQUENCE [LARGE SCALE GENOMIC DNA]</scope>
    <source>
        <strain evidence="4">DP</strain>
    </source>
</reference>
<dbReference type="SUPFAM" id="SSF52096">
    <property type="entry name" value="ClpP/crotonase"/>
    <property type="match status" value="1"/>
</dbReference>
<comment type="caution">
    <text evidence="3">The sequence shown here is derived from an EMBL/GenBank/DDBJ whole genome shotgun (WGS) entry which is preliminary data.</text>
</comment>
<feature type="domain" description="CPAF-like PDZ" evidence="2">
    <location>
        <begin position="183"/>
        <end position="301"/>
    </location>
</feature>
<keyword evidence="4" id="KW-1185">Reference proteome</keyword>
<dbReference type="PANTHER" id="PTHR37049:SF4">
    <property type="entry name" value="RHODANESE DOMAIN-CONTAINING PROTEIN"/>
    <property type="match status" value="1"/>
</dbReference>
<feature type="signal peptide" evidence="1">
    <location>
        <begin position="1"/>
        <end position="22"/>
    </location>
</feature>
<keyword evidence="1" id="KW-0732">Signal</keyword>
<dbReference type="EMBL" id="BAAFGZ010000318">
    <property type="protein sequence ID" value="GAB0137793.1"/>
    <property type="molecule type" value="Genomic_DNA"/>
</dbReference>
<gene>
    <name evidence="3" type="primary">g6046</name>
    <name evidence="3" type="ORF">EsDP_00006046</name>
</gene>
<feature type="chain" id="PRO_5045549777" description="CPAF-like PDZ domain-containing protein" evidence="1">
    <location>
        <begin position="23"/>
        <end position="747"/>
    </location>
</feature>